<dbReference type="InterPro" id="IPR036259">
    <property type="entry name" value="MFS_trans_sf"/>
</dbReference>
<dbReference type="GO" id="GO:0005381">
    <property type="term" value="F:iron ion transmembrane transporter activity"/>
    <property type="evidence" value="ECO:0007669"/>
    <property type="project" value="UniProtKB-UniRule"/>
</dbReference>
<dbReference type="PANTHER" id="PTHR11660">
    <property type="entry name" value="SOLUTE CARRIER FAMILY 40 MEMBER"/>
    <property type="match status" value="1"/>
</dbReference>
<evidence type="ECO:0000256" key="4">
    <source>
        <dbReference type="ARBA" id="ARBA00022692"/>
    </source>
</evidence>
<comment type="similarity">
    <text evidence="2 7">Belongs to the ferroportin (FP) (TC 2.A.100) family. SLC40A subfamily.</text>
</comment>
<comment type="subcellular location">
    <subcellularLocation>
        <location evidence="1 7">Membrane</location>
        <topology evidence="1 7">Multi-pass membrane protein</topology>
    </subcellularLocation>
</comment>
<keyword evidence="3 7" id="KW-0813">Transport</keyword>
<feature type="transmembrane region" description="Helical" evidence="7">
    <location>
        <begin position="104"/>
        <end position="124"/>
    </location>
</feature>
<evidence type="ECO:0000256" key="6">
    <source>
        <dbReference type="ARBA" id="ARBA00023136"/>
    </source>
</evidence>
<name>A0A9W8RT66_9HYPO</name>
<keyword evidence="6 7" id="KW-0472">Membrane</keyword>
<gene>
    <name evidence="8" type="ORF">NW762_011386</name>
</gene>
<dbReference type="Pfam" id="PF06963">
    <property type="entry name" value="FPN1"/>
    <property type="match status" value="1"/>
</dbReference>
<dbReference type="AlphaFoldDB" id="A0A9W8RT66"/>
<sequence>MNAASVVIEYFAIARVYCEVSELQRSKKHHQSSHLYSSQNFDSWVTRNWQRLKVIVNKSAADFAFYFNHRAFLPSFTGAILYFTVLSFAGQMVTYLLSAGYDSIQIGIARTLSVVFEISATWFAPWLMDRIGAVRAGLWHSSWQVITLTAGLAVFWTFEDKSLLSASGLVVGTILSRLGLRGVELCIQLIVQEDVEAESRGAFSSVEAAWQNGFELLSYASTILFYRPDQFKWPSLLSVVAVTSAAGAYTIYVYRRRRHLLHVPSLTALLSNKEARQHGHDIEMSRIVSAPDV</sequence>
<keyword evidence="5 7" id="KW-1133">Transmembrane helix</keyword>
<evidence type="ECO:0000256" key="3">
    <source>
        <dbReference type="ARBA" id="ARBA00022448"/>
    </source>
</evidence>
<comment type="caution">
    <text evidence="7">Lacks conserved residue(s) required for the propagation of feature annotation.</text>
</comment>
<dbReference type="Proteomes" id="UP001152049">
    <property type="component" value="Unassembled WGS sequence"/>
</dbReference>
<keyword evidence="4 7" id="KW-0812">Transmembrane</keyword>
<evidence type="ECO:0000256" key="5">
    <source>
        <dbReference type="ARBA" id="ARBA00022989"/>
    </source>
</evidence>
<evidence type="ECO:0000313" key="9">
    <source>
        <dbReference type="Proteomes" id="UP001152049"/>
    </source>
</evidence>
<keyword evidence="9" id="KW-1185">Reference proteome</keyword>
<dbReference type="Gene3D" id="1.20.1250.20">
    <property type="entry name" value="MFS general substrate transporter like domains"/>
    <property type="match status" value="1"/>
</dbReference>
<organism evidence="8 9">
    <name type="scientific">Fusarium torreyae</name>
    <dbReference type="NCBI Taxonomy" id="1237075"/>
    <lineage>
        <taxon>Eukaryota</taxon>
        <taxon>Fungi</taxon>
        <taxon>Dikarya</taxon>
        <taxon>Ascomycota</taxon>
        <taxon>Pezizomycotina</taxon>
        <taxon>Sordariomycetes</taxon>
        <taxon>Hypocreomycetidae</taxon>
        <taxon>Hypocreales</taxon>
        <taxon>Nectriaceae</taxon>
        <taxon>Fusarium</taxon>
    </lineage>
</organism>
<evidence type="ECO:0000256" key="7">
    <source>
        <dbReference type="RuleBase" id="RU365065"/>
    </source>
</evidence>
<proteinExistence type="inferred from homology"/>
<protein>
    <recommendedName>
        <fullName evidence="7">Solute carrier family 40 member</fullName>
    </recommendedName>
</protein>
<accession>A0A9W8RT66</accession>
<dbReference type="PANTHER" id="PTHR11660:SF57">
    <property type="entry name" value="SOLUTE CARRIER FAMILY 40 MEMBER"/>
    <property type="match status" value="1"/>
</dbReference>
<dbReference type="EMBL" id="JAOQAZ010000028">
    <property type="protein sequence ID" value="KAJ4251404.1"/>
    <property type="molecule type" value="Genomic_DNA"/>
</dbReference>
<comment type="caution">
    <text evidence="8">The sequence shown here is derived from an EMBL/GenBank/DDBJ whole genome shotgun (WGS) entry which is preliminary data.</text>
</comment>
<dbReference type="InterPro" id="IPR009716">
    <property type="entry name" value="Ferroportin-1"/>
</dbReference>
<feature type="transmembrane region" description="Helical" evidence="7">
    <location>
        <begin position="79"/>
        <end position="98"/>
    </location>
</feature>
<dbReference type="SUPFAM" id="SSF103473">
    <property type="entry name" value="MFS general substrate transporter"/>
    <property type="match status" value="1"/>
</dbReference>
<dbReference type="GO" id="GO:0016020">
    <property type="term" value="C:membrane"/>
    <property type="evidence" value="ECO:0007669"/>
    <property type="project" value="UniProtKB-SubCell"/>
</dbReference>
<keyword evidence="7" id="KW-0406">Ion transport</keyword>
<evidence type="ECO:0000256" key="1">
    <source>
        <dbReference type="ARBA" id="ARBA00004141"/>
    </source>
</evidence>
<comment type="function">
    <text evidence="7">May be involved in iron transport and iron homeostasis.</text>
</comment>
<dbReference type="OrthoDB" id="648861at2759"/>
<evidence type="ECO:0000256" key="2">
    <source>
        <dbReference type="ARBA" id="ARBA00006279"/>
    </source>
</evidence>
<feature type="transmembrane region" description="Helical" evidence="7">
    <location>
        <begin position="233"/>
        <end position="254"/>
    </location>
</feature>
<reference evidence="8" key="1">
    <citation type="submission" date="2022-09" db="EMBL/GenBank/DDBJ databases">
        <title>Fusarium specimens isolated from Avocado Roots.</title>
        <authorList>
            <person name="Stajich J."/>
            <person name="Roper C."/>
            <person name="Heimlech-Rivalta G."/>
        </authorList>
    </citation>
    <scope>NUCLEOTIDE SEQUENCE</scope>
    <source>
        <strain evidence="8">CF00136</strain>
    </source>
</reference>
<feature type="transmembrane region" description="Helical" evidence="7">
    <location>
        <begin position="136"/>
        <end position="158"/>
    </location>
</feature>
<evidence type="ECO:0000313" key="8">
    <source>
        <dbReference type="EMBL" id="KAJ4251404.1"/>
    </source>
</evidence>